<accession>A0A8E0VPI3</accession>
<evidence type="ECO:0000256" key="12">
    <source>
        <dbReference type="ARBA" id="ARBA00023015"/>
    </source>
</evidence>
<evidence type="ECO:0000256" key="7">
    <source>
        <dbReference type="ARBA" id="ARBA00022722"/>
    </source>
</evidence>
<dbReference type="GO" id="GO:0003723">
    <property type="term" value="F:RNA binding"/>
    <property type="evidence" value="ECO:0007669"/>
    <property type="project" value="UniProtKB-KW"/>
</dbReference>
<dbReference type="PANTHER" id="PTHR10797">
    <property type="entry name" value="CCR4-NOT TRANSCRIPTION COMPLEX SUBUNIT"/>
    <property type="match status" value="1"/>
</dbReference>
<evidence type="ECO:0000256" key="11">
    <source>
        <dbReference type="ARBA" id="ARBA00022884"/>
    </source>
</evidence>
<dbReference type="EMBL" id="LUCM01002544">
    <property type="protein sequence ID" value="KAA0197186.1"/>
    <property type="molecule type" value="Genomic_DNA"/>
</dbReference>
<keyword evidence="7" id="KW-0540">Nuclease</keyword>
<keyword evidence="14" id="KW-0539">Nucleus</keyword>
<dbReference type="SUPFAM" id="SSF53098">
    <property type="entry name" value="Ribonuclease H-like"/>
    <property type="match status" value="1"/>
</dbReference>
<sequence length="418" mass="47243">MCHLCYSMHPFRDLPSVTQNGYNTHLIAGSHSDSPVGSHCGKYAFRNTMAVTTDGYAPQTAFHNQTHHTHPSQNGHMHHNIPHHQQQSEHSPLPHNPGLDSGHLRVWDVWADNFKDGMRLIRRLVRECRYVAVDTEFPGVVAKVFGEYANSFEQAYHNIKVNIDMLKPIQIGFSFFNERGQTVDAVSTVQFNIKWNVDNETHAADSIQLLEVSGIDFEKLKRTGIELSDFAEAFLTSGLALNDNITWIGFHSAYDFAYMMKICTDWMRMPDNFLEFQKFLLLFFPRIVDLKAMMSEHKFPKSGLQELADLMRVPRIGLKHQAGSDAMLTGETFFRFLEEHGGGEIDQRVLNLVYGLNYCPNGVSNTWIQMNGSSPQPDGAPINRNIISGSSNLYRNTMHSADHSGRTSPDSNSGHRSS</sequence>
<comment type="caution">
    <text evidence="16">The sequence shown here is derived from an EMBL/GenBank/DDBJ whole genome shotgun (WGS) entry which is preliminary data.</text>
</comment>
<dbReference type="AlphaFoldDB" id="A0A8E0VPI3"/>
<dbReference type="GO" id="GO:0004535">
    <property type="term" value="F:poly(A)-specific ribonuclease activity"/>
    <property type="evidence" value="ECO:0007669"/>
    <property type="project" value="UniProtKB-EC"/>
</dbReference>
<dbReference type="GO" id="GO:0030014">
    <property type="term" value="C:CCR4-NOT complex"/>
    <property type="evidence" value="ECO:0007669"/>
    <property type="project" value="InterPro"/>
</dbReference>
<evidence type="ECO:0000256" key="9">
    <source>
        <dbReference type="ARBA" id="ARBA00022801"/>
    </source>
</evidence>
<keyword evidence="6" id="KW-0963">Cytoplasm</keyword>
<dbReference type="InterPro" id="IPR039637">
    <property type="entry name" value="CNOT7/CNOT8/Pop2"/>
</dbReference>
<feature type="region of interest" description="Disordered" evidence="15">
    <location>
        <begin position="395"/>
        <end position="418"/>
    </location>
</feature>
<evidence type="ECO:0000256" key="5">
    <source>
        <dbReference type="ARBA" id="ARBA00012161"/>
    </source>
</evidence>
<dbReference type="InterPro" id="IPR036397">
    <property type="entry name" value="RNaseH_sf"/>
</dbReference>
<evidence type="ECO:0000256" key="14">
    <source>
        <dbReference type="ARBA" id="ARBA00023242"/>
    </source>
</evidence>
<feature type="compositionally biased region" description="Polar residues" evidence="15">
    <location>
        <begin position="406"/>
        <end position="418"/>
    </location>
</feature>
<evidence type="ECO:0000256" key="2">
    <source>
        <dbReference type="ARBA" id="ARBA00004123"/>
    </source>
</evidence>
<keyword evidence="10" id="KW-0269">Exonuclease</keyword>
<evidence type="ECO:0000256" key="6">
    <source>
        <dbReference type="ARBA" id="ARBA00022490"/>
    </source>
</evidence>
<evidence type="ECO:0000256" key="4">
    <source>
        <dbReference type="ARBA" id="ARBA00008372"/>
    </source>
</evidence>
<keyword evidence="17" id="KW-1185">Reference proteome</keyword>
<organism evidence="16 17">
    <name type="scientific">Fasciolopsis buskii</name>
    <dbReference type="NCBI Taxonomy" id="27845"/>
    <lineage>
        <taxon>Eukaryota</taxon>
        <taxon>Metazoa</taxon>
        <taxon>Spiralia</taxon>
        <taxon>Lophotrochozoa</taxon>
        <taxon>Platyhelminthes</taxon>
        <taxon>Trematoda</taxon>
        <taxon>Digenea</taxon>
        <taxon>Plagiorchiida</taxon>
        <taxon>Echinostomata</taxon>
        <taxon>Echinostomatoidea</taxon>
        <taxon>Fasciolidae</taxon>
        <taxon>Fasciolopsis</taxon>
    </lineage>
</organism>
<evidence type="ECO:0000256" key="8">
    <source>
        <dbReference type="ARBA" id="ARBA00022723"/>
    </source>
</evidence>
<evidence type="ECO:0000256" key="13">
    <source>
        <dbReference type="ARBA" id="ARBA00023163"/>
    </source>
</evidence>
<dbReference type="Gene3D" id="3.30.420.10">
    <property type="entry name" value="Ribonuclease H-like superfamily/Ribonuclease H"/>
    <property type="match status" value="1"/>
</dbReference>
<keyword evidence="8" id="KW-0479">Metal-binding</keyword>
<comment type="catalytic activity">
    <reaction evidence="1">
        <text>Exonucleolytic cleavage of poly(A) to 5'-AMP.</text>
        <dbReference type="EC" id="3.1.13.4"/>
    </reaction>
</comment>
<dbReference type="GO" id="GO:0005737">
    <property type="term" value="C:cytoplasm"/>
    <property type="evidence" value="ECO:0007669"/>
    <property type="project" value="UniProtKB-SubCell"/>
</dbReference>
<evidence type="ECO:0000313" key="16">
    <source>
        <dbReference type="EMBL" id="KAA0197186.1"/>
    </source>
</evidence>
<dbReference type="GO" id="GO:0046872">
    <property type="term" value="F:metal ion binding"/>
    <property type="evidence" value="ECO:0007669"/>
    <property type="project" value="UniProtKB-KW"/>
</dbReference>
<evidence type="ECO:0000256" key="3">
    <source>
        <dbReference type="ARBA" id="ARBA00004496"/>
    </source>
</evidence>
<gene>
    <name evidence="16" type="ORF">FBUS_00764</name>
</gene>
<keyword evidence="11" id="KW-0694">RNA-binding</keyword>
<comment type="similarity">
    <text evidence="4">Belongs to the CAF1 family.</text>
</comment>
<dbReference type="OrthoDB" id="1164111at2759"/>
<evidence type="ECO:0000313" key="17">
    <source>
        <dbReference type="Proteomes" id="UP000728185"/>
    </source>
</evidence>
<dbReference type="InterPro" id="IPR006941">
    <property type="entry name" value="RNase_CAF1"/>
</dbReference>
<dbReference type="EC" id="3.1.13.4" evidence="5"/>
<feature type="compositionally biased region" description="Basic residues" evidence="15">
    <location>
        <begin position="65"/>
        <end position="82"/>
    </location>
</feature>
<evidence type="ECO:0000256" key="15">
    <source>
        <dbReference type="SAM" id="MobiDB-lite"/>
    </source>
</evidence>
<evidence type="ECO:0000256" key="1">
    <source>
        <dbReference type="ARBA" id="ARBA00001663"/>
    </source>
</evidence>
<dbReference type="Proteomes" id="UP000728185">
    <property type="component" value="Unassembled WGS sequence"/>
</dbReference>
<reference evidence="16" key="1">
    <citation type="submission" date="2019-05" db="EMBL/GenBank/DDBJ databases">
        <title>Annotation for the trematode Fasciolopsis buski.</title>
        <authorList>
            <person name="Choi Y.-J."/>
        </authorList>
    </citation>
    <scope>NUCLEOTIDE SEQUENCE</scope>
    <source>
        <strain evidence="16">HT</strain>
        <tissue evidence="16">Whole worm</tissue>
    </source>
</reference>
<name>A0A8E0VPI3_9TREM</name>
<comment type="subcellular location">
    <subcellularLocation>
        <location evidence="3">Cytoplasm</location>
    </subcellularLocation>
    <subcellularLocation>
        <location evidence="2">Nucleus</location>
    </subcellularLocation>
</comment>
<dbReference type="Pfam" id="PF04857">
    <property type="entry name" value="CAF1"/>
    <property type="match status" value="2"/>
</dbReference>
<protein>
    <recommendedName>
        <fullName evidence="5">poly(A)-specific ribonuclease</fullName>
        <ecNumber evidence="5">3.1.13.4</ecNumber>
    </recommendedName>
</protein>
<feature type="region of interest" description="Disordered" evidence="15">
    <location>
        <begin position="61"/>
        <end position="95"/>
    </location>
</feature>
<keyword evidence="9" id="KW-0378">Hydrolase</keyword>
<proteinExistence type="inferred from homology"/>
<keyword evidence="13" id="KW-0804">Transcription</keyword>
<dbReference type="InterPro" id="IPR012337">
    <property type="entry name" value="RNaseH-like_sf"/>
</dbReference>
<evidence type="ECO:0000256" key="10">
    <source>
        <dbReference type="ARBA" id="ARBA00022839"/>
    </source>
</evidence>
<keyword evidence="12" id="KW-0805">Transcription regulation</keyword>
<dbReference type="GO" id="GO:0005634">
    <property type="term" value="C:nucleus"/>
    <property type="evidence" value="ECO:0007669"/>
    <property type="project" value="UniProtKB-SubCell"/>
</dbReference>